<proteinExistence type="predicted"/>
<reference evidence="1" key="1">
    <citation type="journal article" date="2014" name="Int. J. Syst. Evol. Microbiol.">
        <title>Complete genome sequence of Corynebacterium casei LMG S-19264T (=DSM 44701T), isolated from a smear-ripened cheese.</title>
        <authorList>
            <consortium name="US DOE Joint Genome Institute (JGI-PGF)"/>
            <person name="Walter F."/>
            <person name="Albersmeier A."/>
            <person name="Kalinowski J."/>
            <person name="Ruckert C."/>
        </authorList>
    </citation>
    <scope>NUCLEOTIDE SEQUENCE</scope>
    <source>
        <strain evidence="1">KCTC 22169</strain>
    </source>
</reference>
<reference evidence="1" key="2">
    <citation type="submission" date="2020-09" db="EMBL/GenBank/DDBJ databases">
        <authorList>
            <person name="Sun Q."/>
            <person name="Kim S."/>
        </authorList>
    </citation>
    <scope>NUCLEOTIDE SEQUENCE</scope>
    <source>
        <strain evidence="1">KCTC 22169</strain>
    </source>
</reference>
<name>A0A918KBF4_9GAMM</name>
<dbReference type="Proteomes" id="UP000626148">
    <property type="component" value="Unassembled WGS sequence"/>
</dbReference>
<dbReference type="AlphaFoldDB" id="A0A918KBF4"/>
<evidence type="ECO:0000313" key="1">
    <source>
        <dbReference type="EMBL" id="GGX57417.1"/>
    </source>
</evidence>
<dbReference type="Pfam" id="PF20553">
    <property type="entry name" value="Methyltransf_35"/>
    <property type="match status" value="1"/>
</dbReference>
<dbReference type="InterPro" id="IPR046788">
    <property type="entry name" value="Methyltransf_35"/>
</dbReference>
<protein>
    <submittedName>
        <fullName evidence="1">Uncharacterized protein</fullName>
    </submittedName>
</protein>
<dbReference type="EMBL" id="BMXR01000006">
    <property type="protein sequence ID" value="GGX57417.1"/>
    <property type="molecule type" value="Genomic_DNA"/>
</dbReference>
<organism evidence="1 2">
    <name type="scientific">Saccharospirillum salsuginis</name>
    <dbReference type="NCBI Taxonomy" id="418750"/>
    <lineage>
        <taxon>Bacteria</taxon>
        <taxon>Pseudomonadati</taxon>
        <taxon>Pseudomonadota</taxon>
        <taxon>Gammaproteobacteria</taxon>
        <taxon>Oceanospirillales</taxon>
        <taxon>Saccharospirillaceae</taxon>
        <taxon>Saccharospirillum</taxon>
    </lineage>
</organism>
<dbReference type="RefSeq" id="WP_189609341.1">
    <property type="nucleotide sequence ID" value="NZ_BMXR01000006.1"/>
</dbReference>
<keyword evidence="2" id="KW-1185">Reference proteome</keyword>
<evidence type="ECO:0000313" key="2">
    <source>
        <dbReference type="Proteomes" id="UP000626148"/>
    </source>
</evidence>
<gene>
    <name evidence="1" type="ORF">GCM10007392_26230</name>
</gene>
<sequence>MSGGYLPYHLRQGKAIDRQIFIEILSKLNKSLNIKHYTYIGLGGPFLEDFKLLHGHFGLPKMISIELDQHVLERQKFNTPLSCIECQLTTTEQFISEYSSNDNAIFWLDYASPRERYQQLSELYSLVQKLQNNDIIKVTLNADLSTLGKPQKERGEKLKNSRLHRLRSQLSDYLPNNIDIDYMTARGFPEALIKSVERVCHKAAEYTGSAILPIGAFTYKDGQRMLTITMVKVENEECTEFYNQTDIECWELSNKDWSAPIDIDVPSLSIRERLWLDKKLPTEIETIEDELGFQFDSDAEKSSELINNYKKFYRYYPQFSRVLV</sequence>
<comment type="caution">
    <text evidence="1">The sequence shown here is derived from an EMBL/GenBank/DDBJ whole genome shotgun (WGS) entry which is preliminary data.</text>
</comment>
<accession>A0A918KBF4</accession>